<protein>
    <submittedName>
        <fullName evidence="2">M23 family metallopeptidase</fullName>
    </submittedName>
</protein>
<dbReference type="EMBL" id="CP041186">
    <property type="protein sequence ID" value="QDG53759.1"/>
    <property type="molecule type" value="Genomic_DNA"/>
</dbReference>
<organism evidence="2 3">
    <name type="scientific">Persicimonas caeni</name>
    <dbReference type="NCBI Taxonomy" id="2292766"/>
    <lineage>
        <taxon>Bacteria</taxon>
        <taxon>Deltaproteobacteria</taxon>
        <taxon>Bradymonadales</taxon>
        <taxon>Bradymonadaceae</taxon>
        <taxon>Persicimonas</taxon>
    </lineage>
</organism>
<proteinExistence type="predicted"/>
<evidence type="ECO:0000259" key="1">
    <source>
        <dbReference type="Pfam" id="PF01551"/>
    </source>
</evidence>
<dbReference type="Pfam" id="PF01551">
    <property type="entry name" value="Peptidase_M23"/>
    <property type="match status" value="1"/>
</dbReference>
<keyword evidence="3" id="KW-1185">Reference proteome</keyword>
<dbReference type="SUPFAM" id="SSF51261">
    <property type="entry name" value="Duplicated hybrid motif"/>
    <property type="match status" value="1"/>
</dbReference>
<feature type="domain" description="M23ase beta-sheet core" evidence="1">
    <location>
        <begin position="94"/>
        <end position="192"/>
    </location>
</feature>
<dbReference type="OrthoDB" id="9815245at2"/>
<dbReference type="PROSITE" id="PS51257">
    <property type="entry name" value="PROKAR_LIPOPROTEIN"/>
    <property type="match status" value="1"/>
</dbReference>
<dbReference type="CDD" id="cd12797">
    <property type="entry name" value="M23_peptidase"/>
    <property type="match status" value="1"/>
</dbReference>
<dbReference type="PANTHER" id="PTHR21666">
    <property type="entry name" value="PEPTIDASE-RELATED"/>
    <property type="match status" value="1"/>
</dbReference>
<dbReference type="InterPro" id="IPR016047">
    <property type="entry name" value="M23ase_b-sheet_dom"/>
</dbReference>
<dbReference type="AlphaFoldDB" id="A0A4Y6Q000"/>
<dbReference type="InterPro" id="IPR050570">
    <property type="entry name" value="Cell_wall_metabolism_enzyme"/>
</dbReference>
<sequence length="341" mass="37574">MRTHSADNIAPKTPLPALYALALCVLAAVVAASGCTGFGSTPVCMAGAKLGPRGKCQTQRAPLHHIPFREGFKTKVMQGFHGYLSHKEDLAFSIDYRCKEGTPITASKSGRVWAIREDSDKGCPDPSCVEDANYVILDHGDGTYSEYYHLRELGALVEPGEQVCAGQVIGLCGNTGFSSGPHLHFALTDSTRHTVPVRIWEARERGYGFVVPETEYTSENKIRAQCRDRGFSQIPKEAFAHHGVILDGELPAVIDDPDQSHLVQGTYHGDHPNIAIHRKLIDGGSWIDECVPVDEDGEFSARIKWPTKRFEAGTYWFMITGADKDCLAPGWAWSYKVQVWE</sequence>
<gene>
    <name evidence="2" type="ORF">FIV42_24345</name>
</gene>
<accession>A0A4Y6Q000</accession>
<dbReference type="RefSeq" id="WP_141200213.1">
    <property type="nucleotide sequence ID" value="NZ_CP041186.1"/>
</dbReference>
<dbReference type="GO" id="GO:0004222">
    <property type="term" value="F:metalloendopeptidase activity"/>
    <property type="evidence" value="ECO:0007669"/>
    <property type="project" value="TreeGrafter"/>
</dbReference>
<dbReference type="Proteomes" id="UP000315995">
    <property type="component" value="Chromosome"/>
</dbReference>
<reference evidence="2 3" key="1">
    <citation type="submission" date="2019-06" db="EMBL/GenBank/DDBJ databases">
        <title>Persicimonas caeni gen. nov., sp. nov., a predatory bacterium isolated from solar saltern.</title>
        <authorList>
            <person name="Wang S."/>
        </authorList>
    </citation>
    <scope>NUCLEOTIDE SEQUENCE [LARGE SCALE GENOMIC DNA]</scope>
    <source>
        <strain evidence="2 3">YN101</strain>
    </source>
</reference>
<accession>A0A5B8YAU5</accession>
<evidence type="ECO:0000313" key="2">
    <source>
        <dbReference type="EMBL" id="QDG53759.1"/>
    </source>
</evidence>
<evidence type="ECO:0000313" key="3">
    <source>
        <dbReference type="Proteomes" id="UP000315995"/>
    </source>
</evidence>
<dbReference type="Gene3D" id="2.70.70.10">
    <property type="entry name" value="Glucose Permease (Domain IIA)"/>
    <property type="match status" value="1"/>
</dbReference>
<dbReference type="InterPro" id="IPR011055">
    <property type="entry name" value="Dup_hybrid_motif"/>
</dbReference>
<name>A0A4Y6Q000_PERCE</name>
<dbReference type="PANTHER" id="PTHR21666:SF290">
    <property type="entry name" value="PEPTIDASE M23 DOMAIN PROTEIN"/>
    <property type="match status" value="1"/>
</dbReference>